<dbReference type="GO" id="GO:0043200">
    <property type="term" value="P:response to amino acid"/>
    <property type="evidence" value="ECO:0007669"/>
    <property type="project" value="TreeGrafter"/>
</dbReference>
<organism evidence="6 7">
    <name type="scientific">Actinospica acidithermotolerans</name>
    <dbReference type="NCBI Taxonomy" id="2828514"/>
    <lineage>
        <taxon>Bacteria</taxon>
        <taxon>Bacillati</taxon>
        <taxon>Actinomycetota</taxon>
        <taxon>Actinomycetes</taxon>
        <taxon>Catenulisporales</taxon>
        <taxon>Actinospicaceae</taxon>
        <taxon>Actinospica</taxon>
    </lineage>
</organism>
<dbReference type="InterPro" id="IPR011008">
    <property type="entry name" value="Dimeric_a/b-barrel"/>
</dbReference>
<dbReference type="Pfam" id="PF01037">
    <property type="entry name" value="AsnC_trans_reg"/>
    <property type="match status" value="1"/>
</dbReference>
<accession>A0A941IFF4</accession>
<sequence length="172" mass="18536">MPELDASDLAILARLQRDGRIANVDLAEEVSLSPSATLRRTKAMEAQGLISGYRAELDREQLGLELTVFIELTVSGHSRQSARELEEGLTAIPYVVAVHLVSGDADFLVEAVVPSLAVYEEVLLDRVLAIEPVSAARSIFVLRSALTRGPLPLEHLQPPTRPGGARKAHPGS</sequence>
<name>A0A941IFF4_9ACTN</name>
<evidence type="ECO:0000313" key="6">
    <source>
        <dbReference type="EMBL" id="MBR7824984.1"/>
    </source>
</evidence>
<comment type="caution">
    <text evidence="6">The sequence shown here is derived from an EMBL/GenBank/DDBJ whole genome shotgun (WGS) entry which is preliminary data.</text>
</comment>
<dbReference type="Gene3D" id="1.10.10.10">
    <property type="entry name" value="Winged helix-like DNA-binding domain superfamily/Winged helix DNA-binding domain"/>
    <property type="match status" value="1"/>
</dbReference>
<dbReference type="PANTHER" id="PTHR30154:SF34">
    <property type="entry name" value="TRANSCRIPTIONAL REGULATOR AZLB"/>
    <property type="match status" value="1"/>
</dbReference>
<dbReference type="InterPro" id="IPR000485">
    <property type="entry name" value="AsnC-type_HTH_dom"/>
</dbReference>
<keyword evidence="1" id="KW-0805">Transcription regulation</keyword>
<dbReference type="Proteomes" id="UP000676325">
    <property type="component" value="Unassembled WGS sequence"/>
</dbReference>
<dbReference type="GO" id="GO:0005829">
    <property type="term" value="C:cytosol"/>
    <property type="evidence" value="ECO:0007669"/>
    <property type="project" value="TreeGrafter"/>
</dbReference>
<feature type="region of interest" description="Disordered" evidence="4">
    <location>
        <begin position="152"/>
        <end position="172"/>
    </location>
</feature>
<evidence type="ECO:0000313" key="7">
    <source>
        <dbReference type="Proteomes" id="UP000676325"/>
    </source>
</evidence>
<keyword evidence="3" id="KW-0804">Transcription</keyword>
<evidence type="ECO:0000256" key="1">
    <source>
        <dbReference type="ARBA" id="ARBA00023015"/>
    </source>
</evidence>
<dbReference type="SMART" id="SM00344">
    <property type="entry name" value="HTH_ASNC"/>
    <property type="match status" value="1"/>
</dbReference>
<dbReference type="RefSeq" id="WP_212516133.1">
    <property type="nucleotide sequence ID" value="NZ_JAGSOH010000002.1"/>
</dbReference>
<dbReference type="SUPFAM" id="SSF46785">
    <property type="entry name" value="Winged helix' DNA-binding domain"/>
    <property type="match status" value="1"/>
</dbReference>
<keyword evidence="2" id="KW-0238">DNA-binding</keyword>
<evidence type="ECO:0000259" key="5">
    <source>
        <dbReference type="PROSITE" id="PS50956"/>
    </source>
</evidence>
<keyword evidence="7" id="KW-1185">Reference proteome</keyword>
<dbReference type="GO" id="GO:0043565">
    <property type="term" value="F:sequence-specific DNA binding"/>
    <property type="evidence" value="ECO:0007669"/>
    <property type="project" value="InterPro"/>
</dbReference>
<dbReference type="PRINTS" id="PR00033">
    <property type="entry name" value="HTHASNC"/>
</dbReference>
<reference evidence="6" key="1">
    <citation type="submission" date="2021-04" db="EMBL/GenBank/DDBJ databases">
        <title>Genome based classification of Actinospica acidithermotolerans sp. nov., an actinobacterium isolated from an Indonesian hot spring.</title>
        <authorList>
            <person name="Kusuma A.B."/>
            <person name="Putra K.E."/>
            <person name="Nafisah S."/>
            <person name="Loh J."/>
            <person name="Nouioui I."/>
            <person name="Goodfellow M."/>
        </authorList>
    </citation>
    <scope>NUCLEOTIDE SEQUENCE</scope>
    <source>
        <strain evidence="6">MGRD01-02</strain>
    </source>
</reference>
<evidence type="ECO:0000256" key="4">
    <source>
        <dbReference type="SAM" id="MobiDB-lite"/>
    </source>
</evidence>
<dbReference type="PROSITE" id="PS50956">
    <property type="entry name" value="HTH_ASNC_2"/>
    <property type="match status" value="1"/>
</dbReference>
<dbReference type="SUPFAM" id="SSF54909">
    <property type="entry name" value="Dimeric alpha+beta barrel"/>
    <property type="match status" value="1"/>
</dbReference>
<protein>
    <submittedName>
        <fullName evidence="6">Lrp/AsnC family transcriptional regulator</fullName>
    </submittedName>
</protein>
<feature type="domain" description="HTH asnC-type" evidence="5">
    <location>
        <begin position="4"/>
        <end position="65"/>
    </location>
</feature>
<dbReference type="Pfam" id="PF13412">
    <property type="entry name" value="HTH_24"/>
    <property type="match status" value="1"/>
</dbReference>
<dbReference type="Gene3D" id="3.30.70.920">
    <property type="match status" value="1"/>
</dbReference>
<evidence type="ECO:0000256" key="2">
    <source>
        <dbReference type="ARBA" id="ARBA00023125"/>
    </source>
</evidence>
<dbReference type="AlphaFoldDB" id="A0A941IFF4"/>
<dbReference type="InterPro" id="IPR036390">
    <property type="entry name" value="WH_DNA-bd_sf"/>
</dbReference>
<dbReference type="InterPro" id="IPR019887">
    <property type="entry name" value="Tscrpt_reg_AsnC/Lrp_C"/>
</dbReference>
<dbReference type="EMBL" id="JAGSOH010000002">
    <property type="protein sequence ID" value="MBR7824984.1"/>
    <property type="molecule type" value="Genomic_DNA"/>
</dbReference>
<gene>
    <name evidence="6" type="ORF">KDK95_01605</name>
</gene>
<dbReference type="PANTHER" id="PTHR30154">
    <property type="entry name" value="LEUCINE-RESPONSIVE REGULATORY PROTEIN"/>
    <property type="match status" value="1"/>
</dbReference>
<evidence type="ECO:0000256" key="3">
    <source>
        <dbReference type="ARBA" id="ARBA00023163"/>
    </source>
</evidence>
<dbReference type="InterPro" id="IPR036388">
    <property type="entry name" value="WH-like_DNA-bd_sf"/>
</dbReference>
<proteinExistence type="predicted"/>
<dbReference type="InterPro" id="IPR019888">
    <property type="entry name" value="Tscrpt_reg_AsnC-like"/>
</dbReference>